<sequence>MYEEMSWKCGLFGSSLSRLCPIVSYILHNRILVIPDARNQISRIKNTRTSPFVLDESGNPSPARDEVEPNIVDMVKETLSGKATSIAFHLRLAHQREHIEPAWPTVIVFVKPETSAEFEHIERRILEVIKSPNFPDVEMCIEILSGAVTNAVLKDDNLKAFI</sequence>
<dbReference type="Proteomes" id="UP000178912">
    <property type="component" value="Unassembled WGS sequence"/>
</dbReference>
<reference evidence="2" key="1">
    <citation type="submission" date="2016-03" db="EMBL/GenBank/DDBJ databases">
        <authorList>
            <person name="Guldener U."/>
        </authorList>
    </citation>
    <scope>NUCLEOTIDE SEQUENCE [LARGE SCALE GENOMIC DNA]</scope>
    <source>
        <strain evidence="2">04CH-RAC-A.6.1</strain>
    </source>
</reference>
<accession>A0A1E1KTJ0</accession>
<keyword evidence="2" id="KW-1185">Reference proteome</keyword>
<evidence type="ECO:0000313" key="2">
    <source>
        <dbReference type="Proteomes" id="UP000178912"/>
    </source>
</evidence>
<gene>
    <name evidence="1" type="ORF">RAG0_09026</name>
</gene>
<protein>
    <submittedName>
        <fullName evidence="1">Uncharacterized protein</fullName>
    </submittedName>
</protein>
<dbReference type="EMBL" id="FJUX01000051">
    <property type="protein sequence ID" value="CZT01344.1"/>
    <property type="molecule type" value="Genomic_DNA"/>
</dbReference>
<proteinExistence type="predicted"/>
<dbReference type="AlphaFoldDB" id="A0A1E1KTJ0"/>
<evidence type="ECO:0000313" key="1">
    <source>
        <dbReference type="EMBL" id="CZT01344.1"/>
    </source>
</evidence>
<organism evidence="1 2">
    <name type="scientific">Rhynchosporium agropyri</name>
    <dbReference type="NCBI Taxonomy" id="914238"/>
    <lineage>
        <taxon>Eukaryota</taxon>
        <taxon>Fungi</taxon>
        <taxon>Dikarya</taxon>
        <taxon>Ascomycota</taxon>
        <taxon>Pezizomycotina</taxon>
        <taxon>Leotiomycetes</taxon>
        <taxon>Helotiales</taxon>
        <taxon>Ploettnerulaceae</taxon>
        <taxon>Rhynchosporium</taxon>
    </lineage>
</organism>
<name>A0A1E1KTJ0_9HELO</name>